<dbReference type="EMBL" id="VXIS01000368">
    <property type="protein sequence ID" value="KAA8894075.1"/>
    <property type="molecule type" value="Genomic_DNA"/>
</dbReference>
<name>A0A5J5EEH6_9PEZI</name>
<gene>
    <name evidence="1" type="ORF">FN846DRAFT_913304</name>
</gene>
<keyword evidence="2" id="KW-1185">Reference proteome</keyword>
<dbReference type="Proteomes" id="UP000326924">
    <property type="component" value="Unassembled WGS sequence"/>
</dbReference>
<sequence length="253" mass="28061">MDQCSNGMFGRDLPRMRVELNATPAMSGEAERVIIGGRYTVTDQRGSLGDDVVEAIQCLQSWVREDLGAVMEVYLEVLQVVESGSRVHVSFLDYHSQLYRVHIVHPDGLTMLGALQISIAMRPETVQKLSYLVGLYGCAPQSANKRVHHNYDDEGDDELSSGIAPTPFTCAVSRPARKQARGTNPYIPVAFPPPPRARAPGPCMERTRPPYYPSLFDEPWQWGPESSAKDVLKMFTRAIMAEYGDGRDADDDG</sequence>
<dbReference type="AlphaFoldDB" id="A0A5J5EEH6"/>
<reference evidence="1 2" key="1">
    <citation type="submission" date="2019-09" db="EMBL/GenBank/DDBJ databases">
        <title>Draft genome of the ectomycorrhizal ascomycete Sphaerosporella brunnea.</title>
        <authorList>
            <consortium name="DOE Joint Genome Institute"/>
            <person name="Benucci G.M."/>
            <person name="Marozzi G."/>
            <person name="Antonielli L."/>
            <person name="Sanchez S."/>
            <person name="Marco P."/>
            <person name="Wang X."/>
            <person name="Falini L.B."/>
            <person name="Barry K."/>
            <person name="Haridas S."/>
            <person name="Lipzen A."/>
            <person name="Labutti K."/>
            <person name="Grigoriev I.V."/>
            <person name="Murat C."/>
            <person name="Martin F."/>
            <person name="Albertini E."/>
            <person name="Donnini D."/>
            <person name="Bonito G."/>
        </authorList>
    </citation>
    <scope>NUCLEOTIDE SEQUENCE [LARGE SCALE GENOMIC DNA]</scope>
    <source>
        <strain evidence="1 2">Sb_GMNB300</strain>
    </source>
</reference>
<organism evidence="1 2">
    <name type="scientific">Sphaerosporella brunnea</name>
    <dbReference type="NCBI Taxonomy" id="1250544"/>
    <lineage>
        <taxon>Eukaryota</taxon>
        <taxon>Fungi</taxon>
        <taxon>Dikarya</taxon>
        <taxon>Ascomycota</taxon>
        <taxon>Pezizomycotina</taxon>
        <taxon>Pezizomycetes</taxon>
        <taxon>Pezizales</taxon>
        <taxon>Pyronemataceae</taxon>
        <taxon>Sphaerosporella</taxon>
    </lineage>
</organism>
<accession>A0A5J5EEH6</accession>
<protein>
    <submittedName>
        <fullName evidence="1">Uncharacterized protein</fullName>
    </submittedName>
</protein>
<comment type="caution">
    <text evidence="1">The sequence shown here is derived from an EMBL/GenBank/DDBJ whole genome shotgun (WGS) entry which is preliminary data.</text>
</comment>
<evidence type="ECO:0000313" key="2">
    <source>
        <dbReference type="Proteomes" id="UP000326924"/>
    </source>
</evidence>
<proteinExistence type="predicted"/>
<dbReference type="InParanoid" id="A0A5J5EEH6"/>
<evidence type="ECO:0000313" key="1">
    <source>
        <dbReference type="EMBL" id="KAA8894075.1"/>
    </source>
</evidence>
<dbReference type="OrthoDB" id="5152423at2759"/>